<evidence type="ECO:0000259" key="1">
    <source>
        <dbReference type="PROSITE" id="PS50234"/>
    </source>
</evidence>
<dbReference type="CDD" id="cd00198">
    <property type="entry name" value="vWFA"/>
    <property type="match status" value="1"/>
</dbReference>
<evidence type="ECO:0000313" key="2">
    <source>
        <dbReference type="EMBL" id="BCJ90570.1"/>
    </source>
</evidence>
<dbReference type="RefSeq" id="WP_222877193.1">
    <property type="nucleotide sequence ID" value="NZ_AP023361.1"/>
</dbReference>
<dbReference type="Gene3D" id="3.40.50.410">
    <property type="entry name" value="von Willebrand factor, type A domain"/>
    <property type="match status" value="1"/>
</dbReference>
<dbReference type="Pfam" id="PF13400">
    <property type="entry name" value="Tad"/>
    <property type="match status" value="1"/>
</dbReference>
<dbReference type="InterPro" id="IPR036465">
    <property type="entry name" value="vWFA_dom_sf"/>
</dbReference>
<name>A0A6S6QUD8_9HYPH</name>
<sequence>MQFRKFFRDEAGGIMPIFAVSLVPVLSLVGAAVDLAGINRAYDKLQVAVDTTALAVNHELHLTTVQNSIQTKANAYFQSQAVGLESPDMKPVEFSVADGRVDITGTAKFTPQVLSGFGFGPYNLTAKARTVMGDQSIEVALVLDNSGSMEGSKLTSLKTAAKSLVNILYDSVTAQTRVKISLVPFSGAVNVGADNATSDWMDKNAASPAHSENFVSAKNRFTLYSEMNTAWKGCVESRPGDLMVNDTAPTTADPITLFVPMFAPDEPDEEGENTKEFVNNYLNDNGKWTDLDNDGKKDDNEWVNCSASDRSSSTDQAVQKRVCKYKGVTPSTSSYGSTTKGPNFWCNSDPIVPLTATKQTVIDKINAMSAKGYTNIHEGLMWGWRVLSPGAPFTEGVSYTTPNVRKYIILMTDGENTINSRSENHNNSDYSAYGYAANNRLADDSDDMNGSELKTAMDDRLEEACENAKNDDPNNPEKITIFTIAFQVNAQATLQRLKDCASSDSMAKTASNGTELDTAFRNIAKELGPLRLTQ</sequence>
<dbReference type="EMBL" id="AP023361">
    <property type="protein sequence ID" value="BCJ90570.1"/>
    <property type="molecule type" value="Genomic_DNA"/>
</dbReference>
<organism evidence="2 3">
    <name type="scientific">Terrihabitans soli</name>
    <dbReference type="NCBI Taxonomy" id="708113"/>
    <lineage>
        <taxon>Bacteria</taxon>
        <taxon>Pseudomonadati</taxon>
        <taxon>Pseudomonadota</taxon>
        <taxon>Alphaproteobacteria</taxon>
        <taxon>Hyphomicrobiales</taxon>
        <taxon>Terrihabitans</taxon>
    </lineage>
</organism>
<feature type="domain" description="VWFA" evidence="1">
    <location>
        <begin position="362"/>
        <end position="523"/>
    </location>
</feature>
<dbReference type="InterPro" id="IPR028087">
    <property type="entry name" value="Tad_N"/>
</dbReference>
<dbReference type="Proteomes" id="UP000515317">
    <property type="component" value="Chromosome"/>
</dbReference>
<dbReference type="KEGG" id="tso:IZ6_13050"/>
<dbReference type="AlphaFoldDB" id="A0A6S6QUD8"/>
<dbReference type="SUPFAM" id="SSF53300">
    <property type="entry name" value="vWA-like"/>
    <property type="match status" value="1"/>
</dbReference>
<keyword evidence="3" id="KW-1185">Reference proteome</keyword>
<gene>
    <name evidence="2" type="ORF">IZ6_13050</name>
</gene>
<protein>
    <recommendedName>
        <fullName evidence="1">VWFA domain-containing protein</fullName>
    </recommendedName>
</protein>
<accession>A0A6S6QUD8</accession>
<evidence type="ECO:0000313" key="3">
    <source>
        <dbReference type="Proteomes" id="UP000515317"/>
    </source>
</evidence>
<dbReference type="PROSITE" id="PS50234">
    <property type="entry name" value="VWFA"/>
    <property type="match status" value="1"/>
</dbReference>
<dbReference type="InterPro" id="IPR002035">
    <property type="entry name" value="VWF_A"/>
</dbReference>
<proteinExistence type="predicted"/>
<reference evidence="2 3" key="1">
    <citation type="submission" date="2020-08" db="EMBL/GenBank/DDBJ databases">
        <title>Genome sequence of Rhizobiales bacterium strain IZ6.</title>
        <authorList>
            <person name="Nakai R."/>
            <person name="Naganuma T."/>
        </authorList>
    </citation>
    <scope>NUCLEOTIDE SEQUENCE [LARGE SCALE GENOMIC DNA]</scope>
    <source>
        <strain evidence="2 3">IZ6</strain>
    </source>
</reference>